<dbReference type="PANTHER" id="PTHR11138">
    <property type="entry name" value="METHIONYL-TRNA FORMYLTRANSFERASE"/>
    <property type="match status" value="1"/>
</dbReference>
<proteinExistence type="inferred from homology"/>
<accession>A0A8H3S8P0</accession>
<dbReference type="InterPro" id="IPR041711">
    <property type="entry name" value="Met-tRNA-FMT_N"/>
</dbReference>
<dbReference type="GeneID" id="66992285"/>
<sequence>MAHLMKAGALCHYRCALSKRSFGYRFLATKTYDPLRILFCGADEFSIASLKALHEEHVKRPDRISSIDVVCRPGKRVGRGLKKIREVPIKAVATELSLPIHEIDTFKGWAPPILPGGPINLIVAVSFGLFVPPRILNDAKYGGLNVHPSLLPDFRGPAPLHHTLLAGRTKTGVTLQTLHLKHFDHGVILQQTPCPGFEIPNPDTCTVPELLNIVAPKGAEILLDGIRKGLFVPPLEDAGWRASQSDEPLIHAAKIKPEDRHIDWVNWTWKDIHRRNRVLGPLWSKTLATSDPASGNPSFQQRRVILSDMEEVDTIKGCEPFSLVPGLPFVDSAYPIDRQQGKGLYVFTRDGKLIRIHQMKVEGEQNADGVRAALKARMLSDRTFHSGAADFTPFHNPLQ</sequence>
<dbReference type="GO" id="GO:0005739">
    <property type="term" value="C:mitochondrion"/>
    <property type="evidence" value="ECO:0007669"/>
    <property type="project" value="TreeGrafter"/>
</dbReference>
<organism evidence="7 9">
    <name type="scientific">Aspergillus udagawae</name>
    <dbReference type="NCBI Taxonomy" id="91492"/>
    <lineage>
        <taxon>Eukaryota</taxon>
        <taxon>Fungi</taxon>
        <taxon>Dikarya</taxon>
        <taxon>Ascomycota</taxon>
        <taxon>Pezizomycotina</taxon>
        <taxon>Eurotiomycetes</taxon>
        <taxon>Eurotiomycetidae</taxon>
        <taxon>Eurotiales</taxon>
        <taxon>Aspergillaceae</taxon>
        <taxon>Aspergillus</taxon>
        <taxon>Aspergillus subgen. Fumigati</taxon>
    </lineage>
</organism>
<dbReference type="Pfam" id="PF00551">
    <property type="entry name" value="Formyl_trans_N"/>
    <property type="match status" value="1"/>
</dbReference>
<keyword evidence="3 7" id="KW-0808">Transferase</keyword>
<dbReference type="SUPFAM" id="SSF53328">
    <property type="entry name" value="Formyltransferase"/>
    <property type="match status" value="1"/>
</dbReference>
<dbReference type="RefSeq" id="XP_043145680.1">
    <property type="nucleotide sequence ID" value="XM_043289745.1"/>
</dbReference>
<evidence type="ECO:0000259" key="5">
    <source>
        <dbReference type="Pfam" id="PF00551"/>
    </source>
</evidence>
<comment type="similarity">
    <text evidence="1">Belongs to the Fmt family.</text>
</comment>
<evidence type="ECO:0000256" key="1">
    <source>
        <dbReference type="ARBA" id="ARBA00010699"/>
    </source>
</evidence>
<evidence type="ECO:0000256" key="2">
    <source>
        <dbReference type="ARBA" id="ARBA00012261"/>
    </source>
</evidence>
<comment type="caution">
    <text evidence="7">The sequence shown here is derived from an EMBL/GenBank/DDBJ whole genome shotgun (WGS) entry which is preliminary data.</text>
</comment>
<dbReference type="GO" id="GO:0004479">
    <property type="term" value="F:methionyl-tRNA formyltransferase activity"/>
    <property type="evidence" value="ECO:0007669"/>
    <property type="project" value="UniProtKB-EC"/>
</dbReference>
<name>A0A8H3S8P0_9EURO</name>
<dbReference type="PANTHER" id="PTHR11138:SF5">
    <property type="entry name" value="METHIONYL-TRNA FORMYLTRANSFERASE, MITOCHONDRIAL"/>
    <property type="match status" value="1"/>
</dbReference>
<dbReference type="EMBL" id="BBXM02000003">
    <property type="protein sequence ID" value="GIC88414.1"/>
    <property type="molecule type" value="Genomic_DNA"/>
</dbReference>
<dbReference type="InterPro" id="IPR005793">
    <property type="entry name" value="Formyl_trans_C"/>
</dbReference>
<reference evidence="8" key="3">
    <citation type="submission" date="2021-01" db="EMBL/GenBank/DDBJ databases">
        <title>Pan-genome distribution and transcriptional activeness of fungal secondary metabolism genes in Aspergillus section Fumigati.</title>
        <authorList>
            <person name="Takahashi H."/>
            <person name="Umemura M."/>
            <person name="Ninomiya A."/>
            <person name="Kusuya Y."/>
            <person name="Urayama S."/>
            <person name="Shimizu M."/>
            <person name="Watanabe A."/>
            <person name="Kamei K."/>
            <person name="Yaguchi T."/>
            <person name="Hagiwara D."/>
        </authorList>
    </citation>
    <scope>NUCLEOTIDE SEQUENCE</scope>
    <source>
        <strain evidence="8">IFM 46973</strain>
    </source>
</reference>
<dbReference type="Gene3D" id="3.40.50.12230">
    <property type="match status" value="1"/>
</dbReference>
<reference evidence="8" key="1">
    <citation type="journal article" date="2015" name="Genome Announc.">
        <title>Draft Genome Sequence of the Pathogenic Filamentous Fungus Aspergillus udagawae Strain IFM 46973T.</title>
        <authorList>
            <person name="Kusuya Y."/>
            <person name="Takahashi-Nakaguchi A."/>
            <person name="Takahashi H."/>
            <person name="Yaguchi T."/>
        </authorList>
    </citation>
    <scope>NUCLEOTIDE SEQUENCE</scope>
    <source>
        <strain evidence="8">IFM 46973</strain>
    </source>
</reference>
<dbReference type="AlphaFoldDB" id="A0A8H3S8P0"/>
<dbReference type="InterPro" id="IPR002376">
    <property type="entry name" value="Formyl_transf_N"/>
</dbReference>
<dbReference type="EMBL" id="BLKC01000105">
    <property type="protein sequence ID" value="GFF53525.1"/>
    <property type="molecule type" value="Genomic_DNA"/>
</dbReference>
<feature type="domain" description="Formyl transferase N-terminal" evidence="5">
    <location>
        <begin position="46"/>
        <end position="195"/>
    </location>
</feature>
<dbReference type="Proteomes" id="UP000036893">
    <property type="component" value="Unassembled WGS sequence"/>
</dbReference>
<dbReference type="CDD" id="cd08646">
    <property type="entry name" value="FMT_core_Met-tRNA-FMT_N"/>
    <property type="match status" value="1"/>
</dbReference>
<dbReference type="Proteomes" id="UP000465221">
    <property type="component" value="Unassembled WGS sequence"/>
</dbReference>
<evidence type="ECO:0000259" key="6">
    <source>
        <dbReference type="Pfam" id="PF02911"/>
    </source>
</evidence>
<dbReference type="InterPro" id="IPR036477">
    <property type="entry name" value="Formyl_transf_N_sf"/>
</dbReference>
<keyword evidence="4" id="KW-0648">Protein biosynthesis</keyword>
<dbReference type="EC" id="2.1.2.9" evidence="2"/>
<evidence type="ECO:0000256" key="4">
    <source>
        <dbReference type="ARBA" id="ARBA00022917"/>
    </source>
</evidence>
<feature type="domain" description="Formyl transferase C-terminal" evidence="6">
    <location>
        <begin position="254"/>
        <end position="368"/>
    </location>
</feature>
<protein>
    <recommendedName>
        <fullName evidence="2">methionyl-tRNA formyltransferase</fullName>
        <ecNumber evidence="2">2.1.2.9</ecNumber>
    </recommendedName>
</protein>
<evidence type="ECO:0000313" key="9">
    <source>
        <dbReference type="Proteomes" id="UP000465221"/>
    </source>
</evidence>
<evidence type="ECO:0000256" key="3">
    <source>
        <dbReference type="ARBA" id="ARBA00022679"/>
    </source>
</evidence>
<dbReference type="FunFam" id="3.40.50.12230:FF:000004">
    <property type="entry name" value="Methionyl-tRNA formyltransferase family protein, putative"/>
    <property type="match status" value="1"/>
</dbReference>
<dbReference type="Pfam" id="PF02911">
    <property type="entry name" value="Formyl_trans_C"/>
    <property type="match status" value="1"/>
</dbReference>
<reference evidence="7 9" key="2">
    <citation type="submission" date="2020-01" db="EMBL/GenBank/DDBJ databases">
        <title>Draft genome sequence of Aspergillus udagawae IFM 46972.</title>
        <authorList>
            <person name="Takahashi H."/>
            <person name="Yaguchi T."/>
        </authorList>
    </citation>
    <scope>NUCLEOTIDE SEQUENCE [LARGE SCALE GENOMIC DNA]</scope>
    <source>
        <strain evidence="7 9">IFM 46972</strain>
    </source>
</reference>
<gene>
    <name evidence="8" type="ORF">Aud_004809</name>
    <name evidence="7" type="ORF">IFM46972_09798</name>
</gene>
<evidence type="ECO:0000313" key="7">
    <source>
        <dbReference type="EMBL" id="GFF53525.1"/>
    </source>
</evidence>
<evidence type="ECO:0000313" key="8">
    <source>
        <dbReference type="EMBL" id="GIC88414.1"/>
    </source>
</evidence>